<dbReference type="GO" id="GO:0003824">
    <property type="term" value="F:catalytic activity"/>
    <property type="evidence" value="ECO:0007669"/>
    <property type="project" value="InterPro"/>
</dbReference>
<dbReference type="InterPro" id="IPR023213">
    <property type="entry name" value="CAT-like_dom_sf"/>
</dbReference>
<evidence type="ECO:0000313" key="2">
    <source>
        <dbReference type="EMBL" id="NEE19106.1"/>
    </source>
</evidence>
<feature type="domain" description="Condensation" evidence="1">
    <location>
        <begin position="1"/>
        <end position="137"/>
    </location>
</feature>
<gene>
    <name evidence="2" type="ORF">G3M58_73155</name>
</gene>
<name>A0A6G3XMU3_9ACTN</name>
<protein>
    <recommendedName>
        <fullName evidence="1">Condensation domain-containing protein</fullName>
    </recommendedName>
</protein>
<proteinExistence type="predicted"/>
<accession>A0A6G3XMU3</accession>
<dbReference type="Pfam" id="PF00668">
    <property type="entry name" value="Condensation"/>
    <property type="match status" value="1"/>
</dbReference>
<dbReference type="EMBL" id="JAAGMN010007702">
    <property type="protein sequence ID" value="NEE19106.1"/>
    <property type="molecule type" value="Genomic_DNA"/>
</dbReference>
<dbReference type="AlphaFoldDB" id="A0A6G3XMU3"/>
<organism evidence="2">
    <name type="scientific">Streptomyces sp. SID7499</name>
    <dbReference type="NCBI Taxonomy" id="2706086"/>
    <lineage>
        <taxon>Bacteria</taxon>
        <taxon>Bacillati</taxon>
        <taxon>Actinomycetota</taxon>
        <taxon>Actinomycetes</taxon>
        <taxon>Kitasatosporales</taxon>
        <taxon>Streptomycetaceae</taxon>
        <taxon>Streptomyces</taxon>
    </lineage>
</organism>
<feature type="non-terminal residue" evidence="2">
    <location>
        <position position="1"/>
    </location>
</feature>
<feature type="non-terminal residue" evidence="2">
    <location>
        <position position="155"/>
    </location>
</feature>
<sequence length="155" mass="16593">FGELLDRVRAVTLAAYEHDALPFDHLVEALNPPRSLARHPLFQTMLAWQSLADEPVPLGPDTTARLTAVPSGTAKFDLTLNAGELPGGGIGGFLEFRTDLFDRSTAQALADRLSRLLTEAAERPGTPVGLLPVLGEDEVHRAVVGANGVNHDRPV</sequence>
<dbReference type="GO" id="GO:0008610">
    <property type="term" value="P:lipid biosynthetic process"/>
    <property type="evidence" value="ECO:0007669"/>
    <property type="project" value="UniProtKB-ARBA"/>
</dbReference>
<dbReference type="Gene3D" id="3.30.559.10">
    <property type="entry name" value="Chloramphenicol acetyltransferase-like domain"/>
    <property type="match status" value="1"/>
</dbReference>
<dbReference type="SUPFAM" id="SSF52777">
    <property type="entry name" value="CoA-dependent acyltransferases"/>
    <property type="match status" value="1"/>
</dbReference>
<comment type="caution">
    <text evidence="2">The sequence shown here is derived from an EMBL/GenBank/DDBJ whole genome shotgun (WGS) entry which is preliminary data.</text>
</comment>
<dbReference type="Gene3D" id="3.30.559.30">
    <property type="entry name" value="Nonribosomal peptide synthetase, condensation domain"/>
    <property type="match status" value="1"/>
</dbReference>
<dbReference type="InterPro" id="IPR001242">
    <property type="entry name" value="Condensation_dom"/>
</dbReference>
<reference evidence="2" key="1">
    <citation type="submission" date="2020-01" db="EMBL/GenBank/DDBJ databases">
        <title>Insect and environment-associated Actinomycetes.</title>
        <authorList>
            <person name="Currrie C."/>
            <person name="Chevrette M."/>
            <person name="Carlson C."/>
            <person name="Stubbendieck R."/>
            <person name="Wendt-Pienkowski E."/>
        </authorList>
    </citation>
    <scope>NUCLEOTIDE SEQUENCE</scope>
    <source>
        <strain evidence="2">SID7499</strain>
    </source>
</reference>
<evidence type="ECO:0000259" key="1">
    <source>
        <dbReference type="Pfam" id="PF00668"/>
    </source>
</evidence>